<feature type="repeat" description="WD" evidence="4">
    <location>
        <begin position="312"/>
        <end position="353"/>
    </location>
</feature>
<dbReference type="InterPro" id="IPR001680">
    <property type="entry name" value="WD40_rpt"/>
</dbReference>
<dbReference type="SUPFAM" id="SSF50978">
    <property type="entry name" value="WD40 repeat-like"/>
    <property type="match status" value="1"/>
</dbReference>
<dbReference type="Proteomes" id="UP000738325">
    <property type="component" value="Unassembled WGS sequence"/>
</dbReference>
<comment type="similarity">
    <text evidence="1">Belongs to the ATG16 family.</text>
</comment>
<comment type="caution">
    <text evidence="8">The sequence shown here is derived from an EMBL/GenBank/DDBJ whole genome shotgun (WGS) entry which is preliminary data.</text>
</comment>
<dbReference type="Pfam" id="PF08614">
    <property type="entry name" value="ATG16"/>
    <property type="match status" value="1"/>
</dbReference>
<dbReference type="PANTHER" id="PTHR19848:SF8">
    <property type="entry name" value="F-BOX AND WD REPEAT DOMAIN CONTAINING 7"/>
    <property type="match status" value="1"/>
</dbReference>
<keyword evidence="9" id="KW-1185">Reference proteome</keyword>
<feature type="repeat" description="WD" evidence="4">
    <location>
        <begin position="270"/>
        <end position="311"/>
    </location>
</feature>
<proteinExistence type="inferred from homology"/>
<keyword evidence="2 4" id="KW-0853">WD repeat</keyword>
<feature type="domain" description="Autophagy-related protein 16" evidence="7">
    <location>
        <begin position="15"/>
        <end position="210"/>
    </location>
</feature>
<evidence type="ECO:0000259" key="7">
    <source>
        <dbReference type="Pfam" id="PF08614"/>
    </source>
</evidence>
<sequence>MTMTHQSTQHWESDILNLFATRDKHEKAFTNMVESYNGLVQKLSFFVEQNKLLETTAASSKEQHDKMARQFTVLREQGSPLNQKRSAELEAQIVSLKDERAELYKTQGTNAQRLLDLNDILRAKDTTLAHNKEEIRRLTESNNILAHKHQEMVDLVNEKNITIQVIQDELTTLQLEMGKLDERQRDLERENAQLLQRWLKKMNEEAERMNAANVFLENEQQEVSSLAPHPQSPPSTRSLRSMVPESPTQANWRGGSTIFSIIPQISLNRITSHDSEVNAVAMSNGGSMFATGSNDKKIKIWDIKTGALKSTLTGCLQAVMCVSFNATDELLLGASNDNAARLWHLGTGRPRHTLTGHIGKVFSARFNPDSSKVVSGSHDRTIKVWDLQKGYCIRTMFTFASVNDVCLLDFDGSTIASGHLDNNVRFWDARSGNCVKEVTGIHLGQITSVCPSSDGTQILTNSRDNTLRILDVRTYETLSVLHADGYKNGTNWSKACFSPDGQYVVAGSANGALYYWSTRDGTVEKTIKEQSSPIVGVSWSGSSVVSAEKDKTVVIWGTTARRPTVYEK</sequence>
<keyword evidence="3" id="KW-0677">Repeat</keyword>
<evidence type="ECO:0000256" key="1">
    <source>
        <dbReference type="ARBA" id="ARBA00005331"/>
    </source>
</evidence>
<organism evidence="8 9">
    <name type="scientific">Dissophora globulifera</name>
    <dbReference type="NCBI Taxonomy" id="979702"/>
    <lineage>
        <taxon>Eukaryota</taxon>
        <taxon>Fungi</taxon>
        <taxon>Fungi incertae sedis</taxon>
        <taxon>Mucoromycota</taxon>
        <taxon>Mortierellomycotina</taxon>
        <taxon>Mortierellomycetes</taxon>
        <taxon>Mortierellales</taxon>
        <taxon>Mortierellaceae</taxon>
        <taxon>Dissophora</taxon>
    </lineage>
</organism>
<dbReference type="InterPro" id="IPR019775">
    <property type="entry name" value="WD40_repeat_CS"/>
</dbReference>
<dbReference type="InterPro" id="IPR013923">
    <property type="entry name" value="Autophagy-rel_prot_16_dom"/>
</dbReference>
<dbReference type="InterPro" id="IPR015943">
    <property type="entry name" value="WD40/YVTN_repeat-like_dom_sf"/>
</dbReference>
<feature type="region of interest" description="Disordered" evidence="6">
    <location>
        <begin position="219"/>
        <end position="248"/>
    </location>
</feature>
<name>A0A9P6UQ33_9FUNG</name>
<evidence type="ECO:0000313" key="8">
    <source>
        <dbReference type="EMBL" id="KAG0314664.1"/>
    </source>
</evidence>
<evidence type="ECO:0000256" key="4">
    <source>
        <dbReference type="PROSITE-ProRule" id="PRU00221"/>
    </source>
</evidence>
<feature type="repeat" description="WD" evidence="4">
    <location>
        <begin position="439"/>
        <end position="480"/>
    </location>
</feature>
<dbReference type="InterPro" id="IPR020472">
    <property type="entry name" value="WD40_PAC1"/>
</dbReference>
<feature type="repeat" description="WD" evidence="4">
    <location>
        <begin position="497"/>
        <end position="526"/>
    </location>
</feature>
<accession>A0A9P6UQ33</accession>
<keyword evidence="5" id="KW-0175">Coiled coil</keyword>
<dbReference type="CDD" id="cd22887">
    <property type="entry name" value="Atg16_CCD"/>
    <property type="match status" value="1"/>
</dbReference>
<dbReference type="SMART" id="SM00320">
    <property type="entry name" value="WD40"/>
    <property type="match status" value="7"/>
</dbReference>
<evidence type="ECO:0000256" key="6">
    <source>
        <dbReference type="SAM" id="MobiDB-lite"/>
    </source>
</evidence>
<dbReference type="Gene3D" id="2.130.10.10">
    <property type="entry name" value="YVTN repeat-like/Quinoprotein amine dehydrogenase"/>
    <property type="match status" value="2"/>
</dbReference>
<dbReference type="Pfam" id="PF00400">
    <property type="entry name" value="WD40"/>
    <property type="match status" value="6"/>
</dbReference>
<dbReference type="InterPro" id="IPR036322">
    <property type="entry name" value="WD40_repeat_dom_sf"/>
</dbReference>
<dbReference type="CDD" id="cd00200">
    <property type="entry name" value="WD40"/>
    <property type="match status" value="1"/>
</dbReference>
<protein>
    <recommendedName>
        <fullName evidence="7">Autophagy-related protein 16 domain-containing protein</fullName>
    </recommendedName>
</protein>
<feature type="repeat" description="WD" evidence="4">
    <location>
        <begin position="354"/>
        <end position="395"/>
    </location>
</feature>
<dbReference type="OrthoDB" id="538223at2759"/>
<evidence type="ECO:0000313" key="9">
    <source>
        <dbReference type="Proteomes" id="UP000738325"/>
    </source>
</evidence>
<evidence type="ECO:0000256" key="2">
    <source>
        <dbReference type="ARBA" id="ARBA00022574"/>
    </source>
</evidence>
<dbReference type="EMBL" id="JAAAIP010000595">
    <property type="protein sequence ID" value="KAG0314664.1"/>
    <property type="molecule type" value="Genomic_DNA"/>
</dbReference>
<dbReference type="PROSITE" id="PS50294">
    <property type="entry name" value="WD_REPEATS_REGION"/>
    <property type="match status" value="2"/>
</dbReference>
<reference evidence="8" key="1">
    <citation type="journal article" date="2020" name="Fungal Divers.">
        <title>Resolving the Mortierellaceae phylogeny through synthesis of multi-gene phylogenetics and phylogenomics.</title>
        <authorList>
            <person name="Vandepol N."/>
            <person name="Liber J."/>
            <person name="Desiro A."/>
            <person name="Na H."/>
            <person name="Kennedy M."/>
            <person name="Barry K."/>
            <person name="Grigoriev I.V."/>
            <person name="Miller A.N."/>
            <person name="O'Donnell K."/>
            <person name="Stajich J.E."/>
            <person name="Bonito G."/>
        </authorList>
    </citation>
    <scope>NUCLEOTIDE SEQUENCE</scope>
    <source>
        <strain evidence="8">REB-010B</strain>
    </source>
</reference>
<dbReference type="PRINTS" id="PR00320">
    <property type="entry name" value="GPROTEINBRPT"/>
</dbReference>
<dbReference type="PANTHER" id="PTHR19848">
    <property type="entry name" value="WD40 REPEAT PROTEIN"/>
    <property type="match status" value="1"/>
</dbReference>
<dbReference type="PROSITE" id="PS00678">
    <property type="entry name" value="WD_REPEATS_1"/>
    <property type="match status" value="1"/>
</dbReference>
<feature type="coiled-coil region" evidence="5">
    <location>
        <begin position="163"/>
        <end position="219"/>
    </location>
</feature>
<evidence type="ECO:0000256" key="3">
    <source>
        <dbReference type="ARBA" id="ARBA00022737"/>
    </source>
</evidence>
<dbReference type="Gene3D" id="1.20.5.170">
    <property type="match status" value="1"/>
</dbReference>
<dbReference type="AlphaFoldDB" id="A0A9P6UQ33"/>
<evidence type="ECO:0000256" key="5">
    <source>
        <dbReference type="SAM" id="Coils"/>
    </source>
</evidence>
<gene>
    <name evidence="8" type="ORF">BGZ99_007940</name>
</gene>
<dbReference type="PROSITE" id="PS50082">
    <property type="entry name" value="WD_REPEATS_2"/>
    <property type="match status" value="6"/>
</dbReference>
<feature type="repeat" description="WD" evidence="4">
    <location>
        <begin position="411"/>
        <end position="437"/>
    </location>
</feature>